<gene>
    <name evidence="2" type="ORF">OU5_P0327</name>
</gene>
<evidence type="ECO:0000313" key="2">
    <source>
        <dbReference type="EMBL" id="AHZ73579.1"/>
    </source>
</evidence>
<keyword evidence="2" id="KW-0614">Plasmid</keyword>
<dbReference type="Proteomes" id="UP000026913">
    <property type="component" value="Plasmid unnamed"/>
</dbReference>
<reference evidence="2 3" key="1">
    <citation type="journal article" date="2012" name="J. Bacteriol.">
        <title>Genome sequence of cold-adapted Pseudomonas mandelii strain JR-1.</title>
        <authorList>
            <person name="Jang S.H."/>
            <person name="Kim J."/>
            <person name="Kim J."/>
            <person name="Hong S."/>
            <person name="Lee C."/>
        </authorList>
    </citation>
    <scope>NUCLEOTIDE SEQUENCE [LARGE SCALE GENOMIC DNA]</scope>
    <source>
        <strain evidence="2 3">JR-1</strain>
        <plasmid evidence="3">Plasmid</plasmid>
    </source>
</reference>
<dbReference type="HOGENOM" id="CLU_2082817_0_0_6"/>
<dbReference type="AlphaFoldDB" id="A0A024EKY8"/>
<geneLocation type="plasmid" evidence="3"/>
<name>A0A024EKY8_9PSED</name>
<protein>
    <submittedName>
        <fullName evidence="2">Uncharacterized protein</fullName>
    </submittedName>
</protein>
<evidence type="ECO:0000256" key="1">
    <source>
        <dbReference type="SAM" id="MobiDB-lite"/>
    </source>
</evidence>
<sequence length="117" mass="13155">MLLCQKWQMELVRQTHGFVRWIQPATAKGDRWVPCLEGKTSQEKQSIPQQAKEPAERPCRPIPISWRAIRQTGCTAAGTEKSKTQVSLSSSDSLVCSRRHDDFSANIPVFNSDNTAL</sequence>
<organism evidence="2 3">
    <name type="scientific">Pseudomonas mandelii JR-1</name>
    <dbReference type="NCBI Taxonomy" id="1147786"/>
    <lineage>
        <taxon>Bacteria</taxon>
        <taxon>Pseudomonadati</taxon>
        <taxon>Pseudomonadota</taxon>
        <taxon>Gammaproteobacteria</taxon>
        <taxon>Pseudomonadales</taxon>
        <taxon>Pseudomonadaceae</taxon>
        <taxon>Pseudomonas</taxon>
    </lineage>
</organism>
<dbReference type="EMBL" id="CP005961">
    <property type="protein sequence ID" value="AHZ73579.1"/>
    <property type="molecule type" value="Genomic_DNA"/>
</dbReference>
<dbReference type="KEGG" id="pman:OU5_P0327"/>
<accession>A0A024EKY8</accession>
<proteinExistence type="predicted"/>
<evidence type="ECO:0000313" key="3">
    <source>
        <dbReference type="Proteomes" id="UP000026913"/>
    </source>
</evidence>
<feature type="region of interest" description="Disordered" evidence="1">
    <location>
        <begin position="37"/>
        <end position="62"/>
    </location>
</feature>